<evidence type="ECO:0000313" key="2">
    <source>
        <dbReference type="Proteomes" id="UP000293345"/>
    </source>
</evidence>
<proteinExistence type="predicted"/>
<keyword evidence="2" id="KW-1185">Reference proteome</keyword>
<name>A0A4Q2JZF0_9ACTN</name>
<sequence length="67" mass="7434">MAMEDIMAEIDVDELRDYVEDYCGTAAAEGFDAAMLDLADMDDADGYELCEKAEELGVDLEQFIVDD</sequence>
<dbReference type="OrthoDB" id="3177257at2"/>
<dbReference type="RefSeq" id="WP_129424849.1">
    <property type="nucleotide sequence ID" value="NZ_SDPW01000001.1"/>
</dbReference>
<gene>
    <name evidence="1" type="ORF">ET524_08190</name>
</gene>
<reference evidence="1 2" key="1">
    <citation type="submission" date="2019-01" db="EMBL/GenBank/DDBJ databases">
        <title>Senegalimassilia sp. nov. KGMB04484 isolated human feces.</title>
        <authorList>
            <person name="Han K.-I."/>
            <person name="Kim J.-S."/>
            <person name="Lee K.C."/>
            <person name="Suh M.K."/>
            <person name="Eom M.K."/>
            <person name="Lee J.H."/>
            <person name="Park S.-H."/>
            <person name="Kang S.W."/>
            <person name="Park J.-E."/>
            <person name="Oh B.S."/>
            <person name="Yu S.Y."/>
            <person name="Choi S.-H."/>
            <person name="Lee D.H."/>
            <person name="Yoon H."/>
            <person name="Kim B.-Y."/>
            <person name="Lee J.H."/>
            <person name="Lee J.-S."/>
        </authorList>
    </citation>
    <scope>NUCLEOTIDE SEQUENCE [LARGE SCALE GENOMIC DNA]</scope>
    <source>
        <strain evidence="1 2">KGMB04484</strain>
    </source>
</reference>
<dbReference type="Proteomes" id="UP000293345">
    <property type="component" value="Unassembled WGS sequence"/>
</dbReference>
<dbReference type="AlphaFoldDB" id="A0A4Q2JZF0"/>
<protein>
    <submittedName>
        <fullName evidence="1">Uncharacterized protein</fullName>
    </submittedName>
</protein>
<dbReference type="EMBL" id="SDPW01000001">
    <property type="protein sequence ID" value="RXZ54459.1"/>
    <property type="molecule type" value="Genomic_DNA"/>
</dbReference>
<organism evidence="1 2">
    <name type="scientific">Senegalimassilia faecalis</name>
    <dbReference type="NCBI Taxonomy" id="2509433"/>
    <lineage>
        <taxon>Bacteria</taxon>
        <taxon>Bacillati</taxon>
        <taxon>Actinomycetota</taxon>
        <taxon>Coriobacteriia</taxon>
        <taxon>Coriobacteriales</taxon>
        <taxon>Coriobacteriaceae</taxon>
        <taxon>Senegalimassilia</taxon>
    </lineage>
</organism>
<comment type="caution">
    <text evidence="1">The sequence shown here is derived from an EMBL/GenBank/DDBJ whole genome shotgun (WGS) entry which is preliminary data.</text>
</comment>
<evidence type="ECO:0000313" key="1">
    <source>
        <dbReference type="EMBL" id="RXZ54459.1"/>
    </source>
</evidence>
<accession>A0A4Q2JZF0</accession>